<dbReference type="EMBL" id="BLBS01000008">
    <property type="protein sequence ID" value="GET86120.1"/>
    <property type="molecule type" value="Genomic_DNA"/>
</dbReference>
<feature type="region of interest" description="Disordered" evidence="1">
    <location>
        <begin position="104"/>
        <end position="124"/>
    </location>
</feature>
<comment type="caution">
    <text evidence="2">The sequence shown here is derived from an EMBL/GenBank/DDBJ whole genome shotgun (WGS) entry which is preliminary data.</text>
</comment>
<dbReference type="Proteomes" id="UP000419144">
    <property type="component" value="Unassembled WGS sequence"/>
</dbReference>
<proteinExistence type="predicted"/>
<keyword evidence="3" id="KW-1185">Reference proteome</keyword>
<dbReference type="AlphaFoldDB" id="A0A640K946"/>
<organism evidence="2 3">
    <name type="scientific">Leishmania tarentolae</name>
    <name type="common">Sauroleishmania tarentolae</name>
    <dbReference type="NCBI Taxonomy" id="5689"/>
    <lineage>
        <taxon>Eukaryota</taxon>
        <taxon>Discoba</taxon>
        <taxon>Euglenozoa</taxon>
        <taxon>Kinetoplastea</taxon>
        <taxon>Metakinetoplastina</taxon>
        <taxon>Trypanosomatida</taxon>
        <taxon>Trypanosomatidae</taxon>
        <taxon>Leishmaniinae</taxon>
        <taxon>Leishmania</taxon>
        <taxon>lizard Leishmania</taxon>
    </lineage>
</organism>
<accession>A0A640K946</accession>
<name>A0A640K946_LEITA</name>
<gene>
    <name evidence="2" type="ORF">LtaPh_0711651</name>
</gene>
<evidence type="ECO:0000256" key="1">
    <source>
        <dbReference type="SAM" id="MobiDB-lite"/>
    </source>
</evidence>
<evidence type="ECO:0000313" key="2">
    <source>
        <dbReference type="EMBL" id="GET86120.1"/>
    </source>
</evidence>
<dbReference type="VEuPathDB" id="TriTrypDB:LtaPh_0711651"/>
<sequence>MVLHLEVQVAHEPRHEPRRCHVHGVDRRVFDKVGMLILRKHRQMRVVEGKVDEDVSGAEGLGEENAAEALPKRDVQLVANNADGDPAAQNGSGLCVTPSAQDVADMEEELPVEGDKGTSDGAEEIHLQGDPSANMCVPLASACDDLVKGNERQRLKVHVVVVLLRSGMMLVVLRPPPRRAHSISQSVEDLLYFDVQPWNACDAVVTGFVHPPATAPLRYSKDHERDGPQHGKEKEHVKADDVHQNQLREPVDNVRPAGIEKTFLHTGIVQRLEVPRELHQALLFIHINAVLCWRRATWQPFQVLVRLGQLQVELMVRLRGVAAAEVVFENAAAWMAEVGAVVQDAINQHLIWLVRKNVLWCHERSQTP</sequence>
<feature type="compositionally biased region" description="Basic and acidic residues" evidence="1">
    <location>
        <begin position="113"/>
        <end position="124"/>
    </location>
</feature>
<feature type="region of interest" description="Disordered" evidence="1">
    <location>
        <begin position="216"/>
        <end position="242"/>
    </location>
</feature>
<protein>
    <submittedName>
        <fullName evidence="2">Fatty acid desaturase, putative</fullName>
    </submittedName>
</protein>
<reference evidence="2" key="1">
    <citation type="submission" date="2019-11" db="EMBL/GenBank/DDBJ databases">
        <title>Leishmania tarentolae CDS.</title>
        <authorList>
            <person name="Goto Y."/>
            <person name="Yamagishi J."/>
        </authorList>
    </citation>
    <scope>NUCLEOTIDE SEQUENCE [LARGE SCALE GENOMIC DNA]</scope>
    <source>
        <strain evidence="2">Parrot Tar II</strain>
    </source>
</reference>
<feature type="compositionally biased region" description="Basic and acidic residues" evidence="1">
    <location>
        <begin position="219"/>
        <end position="242"/>
    </location>
</feature>
<evidence type="ECO:0000313" key="3">
    <source>
        <dbReference type="Proteomes" id="UP000419144"/>
    </source>
</evidence>